<dbReference type="RefSeq" id="WP_253242867.1">
    <property type="nucleotide sequence ID" value="NZ_JAMYJR010000051.1"/>
</dbReference>
<name>A0ABT1E150_9ACTN</name>
<accession>A0ABT1E150</accession>
<organism evidence="2 3">
    <name type="scientific">Paractinoplanes aksuensis</name>
    <dbReference type="NCBI Taxonomy" id="2939490"/>
    <lineage>
        <taxon>Bacteria</taxon>
        <taxon>Bacillati</taxon>
        <taxon>Actinomycetota</taxon>
        <taxon>Actinomycetes</taxon>
        <taxon>Micromonosporales</taxon>
        <taxon>Micromonosporaceae</taxon>
        <taxon>Paractinoplanes</taxon>
    </lineage>
</organism>
<comment type="caution">
    <text evidence="2">The sequence shown here is derived from an EMBL/GenBank/DDBJ whole genome shotgun (WGS) entry which is preliminary data.</text>
</comment>
<dbReference type="PROSITE" id="PS51257">
    <property type="entry name" value="PROKAR_LIPOPROTEIN"/>
    <property type="match status" value="1"/>
</dbReference>
<protein>
    <recommendedName>
        <fullName evidence="4">Lactococcin 972 family bacteriocin</fullName>
    </recommendedName>
</protein>
<sequence length="99" mass="10046">MTKVSKSLAALSGTVMLGAVLAGLPASAAMASGGCSGSLIRINGGSGAEAPSNAYGHGHTTGNHYIRYRSGSYVGWYADNNGGWDGDTADTFYTETYCA</sequence>
<gene>
    <name evidence="2" type="ORF">M1L60_40315</name>
</gene>
<dbReference type="EMBL" id="JAMYJR010000051">
    <property type="protein sequence ID" value="MCO8276844.1"/>
    <property type="molecule type" value="Genomic_DNA"/>
</dbReference>
<evidence type="ECO:0008006" key="4">
    <source>
        <dbReference type="Google" id="ProtNLM"/>
    </source>
</evidence>
<feature type="signal peptide" evidence="1">
    <location>
        <begin position="1"/>
        <end position="31"/>
    </location>
</feature>
<evidence type="ECO:0000313" key="2">
    <source>
        <dbReference type="EMBL" id="MCO8276844.1"/>
    </source>
</evidence>
<keyword evidence="3" id="KW-1185">Reference proteome</keyword>
<reference evidence="2 3" key="1">
    <citation type="submission" date="2022-06" db="EMBL/GenBank/DDBJ databases">
        <title>New Species of the Genus Actinoplanes, ActinopZanes ferrugineus.</title>
        <authorList>
            <person name="Ding P."/>
        </authorList>
    </citation>
    <scope>NUCLEOTIDE SEQUENCE [LARGE SCALE GENOMIC DNA]</scope>
    <source>
        <strain evidence="2 3">TRM88003</strain>
    </source>
</reference>
<evidence type="ECO:0000313" key="3">
    <source>
        <dbReference type="Proteomes" id="UP001523369"/>
    </source>
</evidence>
<dbReference type="Proteomes" id="UP001523369">
    <property type="component" value="Unassembled WGS sequence"/>
</dbReference>
<feature type="chain" id="PRO_5045524945" description="Lactococcin 972 family bacteriocin" evidence="1">
    <location>
        <begin position="32"/>
        <end position="99"/>
    </location>
</feature>
<proteinExistence type="predicted"/>
<keyword evidence="1" id="KW-0732">Signal</keyword>
<evidence type="ECO:0000256" key="1">
    <source>
        <dbReference type="SAM" id="SignalP"/>
    </source>
</evidence>